<dbReference type="OrthoDB" id="10250458at2759"/>
<organism evidence="1 2">
    <name type="scientific">Bodo saltans</name>
    <name type="common">Flagellated protozoan</name>
    <dbReference type="NCBI Taxonomy" id="75058"/>
    <lineage>
        <taxon>Eukaryota</taxon>
        <taxon>Discoba</taxon>
        <taxon>Euglenozoa</taxon>
        <taxon>Kinetoplastea</taxon>
        <taxon>Metakinetoplastina</taxon>
        <taxon>Eubodonida</taxon>
        <taxon>Bodonidae</taxon>
        <taxon>Bodo</taxon>
    </lineage>
</organism>
<keyword evidence="2" id="KW-1185">Reference proteome</keyword>
<dbReference type="AlphaFoldDB" id="A0A0S4KKF7"/>
<dbReference type="InterPro" id="IPR016024">
    <property type="entry name" value="ARM-type_fold"/>
</dbReference>
<dbReference type="SUPFAM" id="SSF48371">
    <property type="entry name" value="ARM repeat"/>
    <property type="match status" value="1"/>
</dbReference>
<name>A0A0S4KKF7_BODSA</name>
<proteinExistence type="predicted"/>
<dbReference type="InterPro" id="IPR011989">
    <property type="entry name" value="ARM-like"/>
</dbReference>
<dbReference type="GO" id="GO:0000774">
    <property type="term" value="F:adenyl-nucleotide exchange factor activity"/>
    <property type="evidence" value="ECO:0007669"/>
    <property type="project" value="TreeGrafter"/>
</dbReference>
<sequence>MSNDPVINSALFRFCQLADDGPRTAPTEPRNLADLQWLREALEAVEAPEKIVQKLLLTIGKDDTSNEDFICAVEELSDMVEDMNWALEFVLMGGHVIILRLLESSQRAKQSAEVRKHLALVVAHASQQNDKVQKAFNDAKWADVIVPLTRSEEDQGALAAFLHACSCMCRECDEGSAAFLASKGLEVLQKLLSPQCSDKINDKIANRVLFLVAYFSRIGVSSSDLIESTCMYVVSPASSTETSIAATNVVNQVLIKSPALLTTVRKIVLPYLEGLEGLAKDDPRSTLRKMLTGDANR</sequence>
<dbReference type="EMBL" id="CYKH01001760">
    <property type="protein sequence ID" value="CUI15078.1"/>
    <property type="molecule type" value="Genomic_DNA"/>
</dbReference>
<dbReference type="GO" id="GO:0005783">
    <property type="term" value="C:endoplasmic reticulum"/>
    <property type="evidence" value="ECO:0007669"/>
    <property type="project" value="TreeGrafter"/>
</dbReference>
<dbReference type="Gene3D" id="1.25.10.10">
    <property type="entry name" value="Leucine-rich Repeat Variant"/>
    <property type="match status" value="1"/>
</dbReference>
<dbReference type="OMA" id="EFALMQG"/>
<evidence type="ECO:0000313" key="2">
    <source>
        <dbReference type="Proteomes" id="UP000051952"/>
    </source>
</evidence>
<dbReference type="VEuPathDB" id="TriTrypDB:BSAL_22855"/>
<evidence type="ECO:0000313" key="1">
    <source>
        <dbReference type="EMBL" id="CUI15078.1"/>
    </source>
</evidence>
<accession>A0A0S4KKF7</accession>
<dbReference type="PANTHER" id="PTHR19316:SF18">
    <property type="entry name" value="HSP70-BINDING PROTEIN 1"/>
    <property type="match status" value="1"/>
</dbReference>
<dbReference type="InterPro" id="IPR050693">
    <property type="entry name" value="Hsp70_NEF-Inhibitors"/>
</dbReference>
<dbReference type="Proteomes" id="UP000051952">
    <property type="component" value="Unassembled WGS sequence"/>
</dbReference>
<gene>
    <name evidence="1" type="ORF">BSAL_22855</name>
</gene>
<reference evidence="2" key="1">
    <citation type="submission" date="2015-09" db="EMBL/GenBank/DDBJ databases">
        <authorList>
            <consortium name="Pathogen Informatics"/>
        </authorList>
    </citation>
    <scope>NUCLEOTIDE SEQUENCE [LARGE SCALE GENOMIC DNA]</scope>
    <source>
        <strain evidence="2">Lake Konstanz</strain>
    </source>
</reference>
<protein>
    <recommendedName>
        <fullName evidence="3">Nucleotide exchange factor Fes1 domain-containing protein</fullName>
    </recommendedName>
</protein>
<dbReference type="PANTHER" id="PTHR19316">
    <property type="entry name" value="PROTEIN FOLDING REGULATOR"/>
    <property type="match status" value="1"/>
</dbReference>
<evidence type="ECO:0008006" key="3">
    <source>
        <dbReference type="Google" id="ProtNLM"/>
    </source>
</evidence>